<dbReference type="InterPro" id="IPR025661">
    <property type="entry name" value="Pept_asp_AS"/>
</dbReference>
<dbReference type="InterPro" id="IPR000668">
    <property type="entry name" value="Peptidase_C1A_C"/>
</dbReference>
<reference evidence="3 4" key="1">
    <citation type="submission" date="2024-11" db="EMBL/GenBank/DDBJ databases">
        <title>A near-complete genome assembly of Cinchona calisaya.</title>
        <authorList>
            <person name="Lian D.C."/>
            <person name="Zhao X.W."/>
            <person name="Wei L."/>
        </authorList>
    </citation>
    <scope>NUCLEOTIDE SEQUENCE [LARGE SCALE GENOMIC DNA]</scope>
    <source>
        <tissue evidence="3">Nenye</tissue>
    </source>
</reference>
<comment type="caution">
    <text evidence="3">The sequence shown here is derived from an EMBL/GenBank/DDBJ whole genome shotgun (WGS) entry which is preliminary data.</text>
</comment>
<dbReference type="SMART" id="SM00645">
    <property type="entry name" value="Pept_C1"/>
    <property type="match status" value="1"/>
</dbReference>
<sequence>MAAIITGYEDVHKNSELALLKAVSNQPVSFAIDAGEQDFVFYFAGMFTGDCGTELDHGVMEVGYGTSENGIKYWLVKNSWGVGWGEDGYIRMQRDIDDVKGLCEIANKSLEKHLTT</sequence>
<dbReference type="SUPFAM" id="SSF54001">
    <property type="entry name" value="Cysteine proteinases"/>
    <property type="match status" value="1"/>
</dbReference>
<dbReference type="Gene3D" id="3.90.70.10">
    <property type="entry name" value="Cysteine proteinases"/>
    <property type="match status" value="1"/>
</dbReference>
<comment type="similarity">
    <text evidence="1">Belongs to the peptidase C1 family.</text>
</comment>
<feature type="domain" description="Peptidase C1A papain C-terminal" evidence="2">
    <location>
        <begin position="2"/>
        <end position="113"/>
    </location>
</feature>
<keyword evidence="4" id="KW-1185">Reference proteome</keyword>
<evidence type="ECO:0000256" key="1">
    <source>
        <dbReference type="ARBA" id="ARBA00008455"/>
    </source>
</evidence>
<evidence type="ECO:0000259" key="2">
    <source>
        <dbReference type="SMART" id="SM00645"/>
    </source>
</evidence>
<evidence type="ECO:0000313" key="4">
    <source>
        <dbReference type="Proteomes" id="UP001630127"/>
    </source>
</evidence>
<protein>
    <recommendedName>
        <fullName evidence="2">Peptidase C1A papain C-terminal domain-containing protein</fullName>
    </recommendedName>
</protein>
<gene>
    <name evidence="3" type="ORF">ACH5RR_037710</name>
</gene>
<dbReference type="Proteomes" id="UP001630127">
    <property type="component" value="Unassembled WGS sequence"/>
</dbReference>
<dbReference type="PROSITE" id="PS00640">
    <property type="entry name" value="THIOL_PROTEASE_ASN"/>
    <property type="match status" value="1"/>
</dbReference>
<dbReference type="PANTHER" id="PTHR12411">
    <property type="entry name" value="CYSTEINE PROTEASE FAMILY C1-RELATED"/>
    <property type="match status" value="1"/>
</dbReference>
<dbReference type="EMBL" id="JBJUIK010000015">
    <property type="protein sequence ID" value="KAL3503261.1"/>
    <property type="molecule type" value="Genomic_DNA"/>
</dbReference>
<evidence type="ECO:0000313" key="3">
    <source>
        <dbReference type="EMBL" id="KAL3503261.1"/>
    </source>
</evidence>
<dbReference type="InterPro" id="IPR038765">
    <property type="entry name" value="Papain-like_cys_pep_sf"/>
</dbReference>
<accession>A0ABD2Y9A3</accession>
<name>A0ABD2Y9A3_9GENT</name>
<dbReference type="Pfam" id="PF00112">
    <property type="entry name" value="Peptidase_C1"/>
    <property type="match status" value="1"/>
</dbReference>
<organism evidence="3 4">
    <name type="scientific">Cinchona calisaya</name>
    <dbReference type="NCBI Taxonomy" id="153742"/>
    <lineage>
        <taxon>Eukaryota</taxon>
        <taxon>Viridiplantae</taxon>
        <taxon>Streptophyta</taxon>
        <taxon>Embryophyta</taxon>
        <taxon>Tracheophyta</taxon>
        <taxon>Spermatophyta</taxon>
        <taxon>Magnoliopsida</taxon>
        <taxon>eudicotyledons</taxon>
        <taxon>Gunneridae</taxon>
        <taxon>Pentapetalae</taxon>
        <taxon>asterids</taxon>
        <taxon>lamiids</taxon>
        <taxon>Gentianales</taxon>
        <taxon>Rubiaceae</taxon>
        <taxon>Cinchonoideae</taxon>
        <taxon>Cinchoneae</taxon>
        <taxon>Cinchona</taxon>
    </lineage>
</organism>
<dbReference type="InterPro" id="IPR013128">
    <property type="entry name" value="Peptidase_C1A"/>
</dbReference>
<dbReference type="AlphaFoldDB" id="A0ABD2Y9A3"/>
<proteinExistence type="inferred from homology"/>